<dbReference type="InterPro" id="IPR000182">
    <property type="entry name" value="GNAT_dom"/>
</dbReference>
<comment type="caution">
    <text evidence="4">The sequence shown here is derived from an EMBL/GenBank/DDBJ whole genome shotgun (WGS) entry which is preliminary data.</text>
</comment>
<organism evidence="4 5">
    <name type="scientific">Pseudidiomarina aestuarii</name>
    <dbReference type="NCBI Taxonomy" id="624146"/>
    <lineage>
        <taxon>Bacteria</taxon>
        <taxon>Pseudomonadati</taxon>
        <taxon>Pseudomonadota</taxon>
        <taxon>Gammaproteobacteria</taxon>
        <taxon>Alteromonadales</taxon>
        <taxon>Idiomarinaceae</taxon>
        <taxon>Pseudidiomarina</taxon>
    </lineage>
</organism>
<dbReference type="Pfam" id="PF00583">
    <property type="entry name" value="Acetyltransf_1"/>
    <property type="match status" value="1"/>
</dbReference>
<name>A0A7Z7ETK1_9GAMM</name>
<dbReference type="CDD" id="cd04301">
    <property type="entry name" value="NAT_SF"/>
    <property type="match status" value="1"/>
</dbReference>
<protein>
    <submittedName>
        <fullName evidence="4">GNAT family N-acetyltransferase</fullName>
    </submittedName>
</protein>
<keyword evidence="2" id="KW-0012">Acyltransferase</keyword>
<dbReference type="EMBL" id="PIPR01000001">
    <property type="protein sequence ID" value="RUO40899.1"/>
    <property type="molecule type" value="Genomic_DNA"/>
</dbReference>
<dbReference type="Gene3D" id="3.40.630.30">
    <property type="match status" value="1"/>
</dbReference>
<evidence type="ECO:0000259" key="3">
    <source>
        <dbReference type="PROSITE" id="PS51186"/>
    </source>
</evidence>
<dbReference type="Proteomes" id="UP000287766">
    <property type="component" value="Unassembled WGS sequence"/>
</dbReference>
<evidence type="ECO:0000256" key="1">
    <source>
        <dbReference type="ARBA" id="ARBA00022679"/>
    </source>
</evidence>
<keyword evidence="1 4" id="KW-0808">Transferase</keyword>
<reference evidence="5" key="1">
    <citation type="journal article" date="2018" name="Front. Microbiol.">
        <title>Genome-Based Analysis Reveals the Taxonomy and Diversity of the Family Idiomarinaceae.</title>
        <authorList>
            <person name="Liu Y."/>
            <person name="Lai Q."/>
            <person name="Shao Z."/>
        </authorList>
    </citation>
    <scope>NUCLEOTIDE SEQUENCE [LARGE SCALE GENOMIC DNA]</scope>
    <source>
        <strain evidence="5">KYW314</strain>
    </source>
</reference>
<dbReference type="SUPFAM" id="SSF55729">
    <property type="entry name" value="Acyl-CoA N-acyltransferases (Nat)"/>
    <property type="match status" value="1"/>
</dbReference>
<dbReference type="GO" id="GO:0004596">
    <property type="term" value="F:protein-N-terminal amino-acid acetyltransferase activity"/>
    <property type="evidence" value="ECO:0007669"/>
    <property type="project" value="InterPro"/>
</dbReference>
<dbReference type="PANTHER" id="PTHR23091:SF4">
    <property type="entry name" value="N-TERMINAL AMINO-ACID N(ALPHA)-ACETYLTRANSFERASE NATA"/>
    <property type="match status" value="1"/>
</dbReference>
<dbReference type="InterPro" id="IPR045047">
    <property type="entry name" value="Ard1-like"/>
</dbReference>
<accession>A0A7Z7ETK1</accession>
<dbReference type="GO" id="GO:0031415">
    <property type="term" value="C:NatA complex"/>
    <property type="evidence" value="ECO:0007669"/>
    <property type="project" value="InterPro"/>
</dbReference>
<gene>
    <name evidence="4" type="ORF">CWE22_01500</name>
</gene>
<keyword evidence="5" id="KW-1185">Reference proteome</keyword>
<dbReference type="PROSITE" id="PS51186">
    <property type="entry name" value="GNAT"/>
    <property type="match status" value="1"/>
</dbReference>
<dbReference type="PANTHER" id="PTHR23091">
    <property type="entry name" value="N-TERMINAL ACETYLTRANSFERASE"/>
    <property type="match status" value="1"/>
</dbReference>
<feature type="domain" description="N-acetyltransferase" evidence="3">
    <location>
        <begin position="2"/>
        <end position="149"/>
    </location>
</feature>
<evidence type="ECO:0000256" key="2">
    <source>
        <dbReference type="ARBA" id="ARBA00023315"/>
    </source>
</evidence>
<dbReference type="InterPro" id="IPR016181">
    <property type="entry name" value="Acyl_CoA_acyltransferase"/>
</dbReference>
<proteinExistence type="predicted"/>
<sequence>MTTIRLAEIADIAAISEIEKGFYGADGYPSAFFYQALSQWPQWFLCAEHDRRIQGYLLAAPSNNCSELWLMSLLVASSARGLGIGNQLVTSFQNHCREDRVVHQVHLSVAPDNISAQQLYFNHGFQITATKYDYLGPGQDRLLLTWTCI</sequence>
<dbReference type="RefSeq" id="WP_169929634.1">
    <property type="nucleotide sequence ID" value="NZ_PIPR01000001.1"/>
</dbReference>
<dbReference type="AlphaFoldDB" id="A0A7Z7ETK1"/>
<evidence type="ECO:0000313" key="4">
    <source>
        <dbReference type="EMBL" id="RUO40899.1"/>
    </source>
</evidence>
<evidence type="ECO:0000313" key="5">
    <source>
        <dbReference type="Proteomes" id="UP000287766"/>
    </source>
</evidence>